<keyword evidence="5 10" id="KW-0694">RNA-binding</keyword>
<evidence type="ECO:0000256" key="3">
    <source>
        <dbReference type="ARBA" id="ARBA00022741"/>
    </source>
</evidence>
<keyword evidence="17" id="KW-1185">Reference proteome</keyword>
<feature type="domain" description="Kinesin motor" evidence="14">
    <location>
        <begin position="402"/>
        <end position="744"/>
    </location>
</feature>
<dbReference type="InterPro" id="IPR035979">
    <property type="entry name" value="RBD_domain_sf"/>
</dbReference>
<dbReference type="EMBL" id="WJBH02000006">
    <property type="protein sequence ID" value="KAI9557081.1"/>
    <property type="molecule type" value="Genomic_DNA"/>
</dbReference>
<gene>
    <name evidence="16" type="ORF">GHT06_016879</name>
</gene>
<feature type="compositionally biased region" description="Gly residues" evidence="13">
    <location>
        <begin position="288"/>
        <end position="310"/>
    </location>
</feature>
<dbReference type="GO" id="GO:0008017">
    <property type="term" value="F:microtubule binding"/>
    <property type="evidence" value="ECO:0007669"/>
    <property type="project" value="InterPro"/>
</dbReference>
<dbReference type="FunFam" id="3.30.70.330:FF:001175">
    <property type="entry name" value="Heterogeneous nuclear ribonucleoprotein A3"/>
    <property type="match status" value="1"/>
</dbReference>
<dbReference type="GO" id="GO:0007018">
    <property type="term" value="P:microtubule-based movement"/>
    <property type="evidence" value="ECO:0007669"/>
    <property type="project" value="InterPro"/>
</dbReference>
<dbReference type="FunFam" id="3.40.850.10:FF:000054">
    <property type="entry name" value="Kinesin-like protein"/>
    <property type="match status" value="1"/>
</dbReference>
<dbReference type="SMART" id="SM00129">
    <property type="entry name" value="KISc"/>
    <property type="match status" value="1"/>
</dbReference>
<feature type="coiled-coil region" evidence="12">
    <location>
        <begin position="759"/>
        <end position="786"/>
    </location>
</feature>
<dbReference type="InterPro" id="IPR001752">
    <property type="entry name" value="Kinesin_motor_dom"/>
</dbReference>
<name>A0AAD5L6R0_9CRUS</name>
<evidence type="ECO:0000256" key="9">
    <source>
        <dbReference type="ARBA" id="ARBA00060769"/>
    </source>
</evidence>
<reference evidence="16 17" key="1">
    <citation type="submission" date="2022-05" db="EMBL/GenBank/DDBJ databases">
        <title>A multi-omics perspective on studying reproductive biology in Daphnia sinensis.</title>
        <authorList>
            <person name="Jia J."/>
        </authorList>
    </citation>
    <scope>NUCLEOTIDE SEQUENCE [LARGE SCALE GENOMIC DNA]</scope>
    <source>
        <strain evidence="16 17">WSL</strain>
    </source>
</reference>
<keyword evidence="2" id="KW-0493">Microtubule</keyword>
<dbReference type="SUPFAM" id="SSF52540">
    <property type="entry name" value="P-loop containing nucleoside triphosphate hydrolases"/>
    <property type="match status" value="1"/>
</dbReference>
<dbReference type="Gene3D" id="3.40.850.10">
    <property type="entry name" value="Kinesin motor domain"/>
    <property type="match status" value="1"/>
</dbReference>
<dbReference type="InterPro" id="IPR036961">
    <property type="entry name" value="Kinesin_motor_dom_sf"/>
</dbReference>
<feature type="binding site" evidence="11">
    <location>
        <begin position="505"/>
        <end position="512"/>
    </location>
    <ligand>
        <name>ATP</name>
        <dbReference type="ChEBI" id="CHEBI:30616"/>
    </ligand>
</feature>
<dbReference type="FunFam" id="3.30.70.330:FF:001487">
    <property type="entry name" value="Heterogeneous nuclear ribonucleoprotein A3"/>
    <property type="match status" value="1"/>
</dbReference>
<sequence length="1295" mass="143048">MKTETEEQQPEQQVVEEEQRETRPAVTEHPVKEKPEAEQFRKLFIGGLDYRTTDESLKKHFEQWGQIVDVVVMKDPKTRKSRGFGFVTYARAFMVDEAQAARPHRVDGREVEPKRAVPRDLIGKPEASSTVKKLFVGGLRDDVEEEDLQKYFSTFGPIASVNVVTEKETNKKRGFAFVEFDDYDPVDKVVLIRDHTIKGRHLDVKKAISKADMDKMKRGGPSPGSSPSGRGDYRGYRDSGRVDRSVDRGGDLWERRDSWSNGGSGGGWSGSGGGRGGDYSSGQWEGSSWGGNQGSGAGWNGGSPGYGSGSGGNSWAADYDNGYGGNMREFSQGGGPVRNSYVTERSVPYSRDYGVHTMKPPLRQVRNSPRTGLVRRQNSNNVILRSTVGEGIGGSAEIQSSNIRVAVRVRPFNEREKSTNSRNSVKVANDKLLVFDPKEEDDNFFYHGVKQNNRDFTKKAHKDAHFAFDAVFAPEATNEEVFEGTTKAVVDAVLEGFNCSVFAYGATGAGKTHTMLGTQQNPGIIFLTVMDLYRRMEELRGIKKFEISVSYLEVYNENVRDLLAQSNFLTIRDNGNDGITVTGLSLVKPNGAEDLLSLLKYGNSNRTQHPTDHNAESSRSHAVFQVWIKQSDRAAGLSNNFKVAKMSLIDLAGSERGCATGHTGERFREGNNINRSLLALGNCINALAEGRRHVPYRDSKLTRLLQDSLGGNCKTVMIAAVSPSSVTLEDTYNTLKYADRAKNIKSNVKKNERSVQLHVTQYEKMISELRSALASANDKIRTFEDSKVQQGPPIVLPTVESTPCPKCLENEMPKEQDEVVAPVVDPLATFPTVALRQAREAWGALFHDRREVQHKLANLDQLEKDFQHKIMLKNQKNDRVECIGLSALRLEKLRTKLEREINSQKPKLEIISQKKSELSKRLALSSSKENALSNDFEIAMRDLGNDELKQIIYDAMRMKQLEVALQETKDQNQYLTKTLQVQSEENAKSETLLLQLMKTAKSLYLTLRVQDSVPTYMEADFNSLVAMVEGGRGVCWADQREETLRDENNPTFNEGVTLSPLTESNLHLDVPPSSVLCHVQSIAPMGDGSHVAGPIAGPAAVTVPTNLDETVVLQSCGLDVTFDMNLPAVEPVPLNAIAKSLVCTTDELSLPTPLVDLPTNVPFQSTAIPNATYSSPNNKENFAIPKTGISSIPVRTPSKDPKNGISLTPKLRRGHLFSKSSSDLPAASQRTQLVSKPGYMQHTTASKFRTGTDAVFVEPAPVAAVPSASSSRFVSSNPFKKMKKSVSTFALPHRR</sequence>
<dbReference type="InterPro" id="IPR019821">
    <property type="entry name" value="Kinesin_motor_CS"/>
</dbReference>
<keyword evidence="3 11" id="KW-0547">Nucleotide-binding</keyword>
<evidence type="ECO:0000256" key="6">
    <source>
        <dbReference type="ARBA" id="ARBA00023054"/>
    </source>
</evidence>
<evidence type="ECO:0000256" key="5">
    <source>
        <dbReference type="ARBA" id="ARBA00022884"/>
    </source>
</evidence>
<evidence type="ECO:0000313" key="17">
    <source>
        <dbReference type="Proteomes" id="UP000820818"/>
    </source>
</evidence>
<keyword evidence="8" id="KW-0963">Cytoplasm</keyword>
<dbReference type="InterPro" id="IPR012677">
    <property type="entry name" value="Nucleotide-bd_a/b_plait_sf"/>
</dbReference>
<dbReference type="GO" id="GO:0005874">
    <property type="term" value="C:microtubule"/>
    <property type="evidence" value="ECO:0007669"/>
    <property type="project" value="UniProtKB-KW"/>
</dbReference>
<feature type="region of interest" description="Disordered" evidence="13">
    <location>
        <begin position="1184"/>
        <end position="1208"/>
    </location>
</feature>
<evidence type="ECO:0000259" key="15">
    <source>
        <dbReference type="PROSITE" id="PS50102"/>
    </source>
</evidence>
<comment type="caution">
    <text evidence="16">The sequence shown here is derived from an EMBL/GenBank/DDBJ whole genome shotgun (WGS) entry which is preliminary data.</text>
</comment>
<dbReference type="SUPFAM" id="SSF54928">
    <property type="entry name" value="RNA-binding domain, RBD"/>
    <property type="match status" value="2"/>
</dbReference>
<dbReference type="Proteomes" id="UP000820818">
    <property type="component" value="Linkage Group LG6"/>
</dbReference>
<keyword evidence="7 11" id="KW-0505">Motor protein</keyword>
<dbReference type="GO" id="GO:0003723">
    <property type="term" value="F:RNA binding"/>
    <property type="evidence" value="ECO:0007669"/>
    <property type="project" value="UniProtKB-UniRule"/>
</dbReference>
<keyword evidence="8" id="KW-0206">Cytoskeleton</keyword>
<evidence type="ECO:0000256" key="12">
    <source>
        <dbReference type="SAM" id="Coils"/>
    </source>
</evidence>
<evidence type="ECO:0000256" key="1">
    <source>
        <dbReference type="ARBA" id="ARBA00004245"/>
    </source>
</evidence>
<dbReference type="InterPro" id="IPR000504">
    <property type="entry name" value="RRM_dom"/>
</dbReference>
<feature type="compositionally biased region" description="Gly residues" evidence="13">
    <location>
        <begin position="262"/>
        <end position="279"/>
    </location>
</feature>
<dbReference type="PROSITE" id="PS50102">
    <property type="entry name" value="RRM"/>
    <property type="match status" value="2"/>
</dbReference>
<dbReference type="InterPro" id="IPR027417">
    <property type="entry name" value="P-loop_NTPase"/>
</dbReference>
<dbReference type="GO" id="GO:0003777">
    <property type="term" value="F:microtubule motor activity"/>
    <property type="evidence" value="ECO:0007669"/>
    <property type="project" value="InterPro"/>
</dbReference>
<dbReference type="Pfam" id="PF00225">
    <property type="entry name" value="Kinesin"/>
    <property type="match status" value="1"/>
</dbReference>
<dbReference type="PROSITE" id="PS00411">
    <property type="entry name" value="KINESIN_MOTOR_1"/>
    <property type="match status" value="1"/>
</dbReference>
<feature type="compositionally biased region" description="Acidic residues" evidence="13">
    <location>
        <begin position="1"/>
        <end position="19"/>
    </location>
</feature>
<feature type="domain" description="RRM" evidence="15">
    <location>
        <begin position="41"/>
        <end position="117"/>
    </location>
</feature>
<dbReference type="CDD" id="cd12328">
    <property type="entry name" value="RRM2_hnRNPA_like"/>
    <property type="match status" value="1"/>
</dbReference>
<evidence type="ECO:0000256" key="13">
    <source>
        <dbReference type="SAM" id="MobiDB-lite"/>
    </source>
</evidence>
<dbReference type="GO" id="GO:0005524">
    <property type="term" value="F:ATP binding"/>
    <property type="evidence" value="ECO:0007669"/>
    <property type="project" value="UniProtKB-UniRule"/>
</dbReference>
<dbReference type="SMART" id="SM00360">
    <property type="entry name" value="RRM"/>
    <property type="match status" value="2"/>
</dbReference>
<dbReference type="PANTHER" id="PTHR47968">
    <property type="entry name" value="CENTROMERE PROTEIN E"/>
    <property type="match status" value="1"/>
</dbReference>
<feature type="region of interest" description="Disordered" evidence="13">
    <location>
        <begin position="1"/>
        <end position="35"/>
    </location>
</feature>
<dbReference type="PANTHER" id="PTHR47968:SF65">
    <property type="entry name" value="KINESIN MOTOR DOMAIN-CONTAINING PROTEIN"/>
    <property type="match status" value="1"/>
</dbReference>
<feature type="domain" description="RRM" evidence="15">
    <location>
        <begin position="132"/>
        <end position="209"/>
    </location>
</feature>
<keyword evidence="6 12" id="KW-0175">Coiled coil</keyword>
<dbReference type="Pfam" id="PF00076">
    <property type="entry name" value="RRM_1"/>
    <property type="match status" value="2"/>
</dbReference>
<evidence type="ECO:0000256" key="8">
    <source>
        <dbReference type="ARBA" id="ARBA00023212"/>
    </source>
</evidence>
<feature type="compositionally biased region" description="Basic and acidic residues" evidence="13">
    <location>
        <begin position="208"/>
        <end position="217"/>
    </location>
</feature>
<dbReference type="Gene3D" id="3.30.70.330">
    <property type="match status" value="2"/>
</dbReference>
<feature type="compositionally biased region" description="Basic and acidic residues" evidence="13">
    <location>
        <begin position="231"/>
        <end position="258"/>
    </location>
</feature>
<dbReference type="PROSITE" id="PS50067">
    <property type="entry name" value="KINESIN_MOTOR_2"/>
    <property type="match status" value="1"/>
</dbReference>
<evidence type="ECO:0000313" key="16">
    <source>
        <dbReference type="EMBL" id="KAI9557081.1"/>
    </source>
</evidence>
<dbReference type="CDD" id="cd12578">
    <property type="entry name" value="RRM1_hnRNPA_like"/>
    <property type="match status" value="1"/>
</dbReference>
<dbReference type="InterPro" id="IPR027640">
    <property type="entry name" value="Kinesin-like_fam"/>
</dbReference>
<evidence type="ECO:0000256" key="10">
    <source>
        <dbReference type="PROSITE-ProRule" id="PRU00176"/>
    </source>
</evidence>
<protein>
    <submittedName>
        <fullName evidence="16">Uncharacterized protein</fullName>
    </submittedName>
</protein>
<dbReference type="PRINTS" id="PR00380">
    <property type="entry name" value="KINESINHEAVY"/>
</dbReference>
<feature type="region of interest" description="Disordered" evidence="13">
    <location>
        <begin position="208"/>
        <end position="310"/>
    </location>
</feature>
<dbReference type="CDD" id="cd01370">
    <property type="entry name" value="KISc_KIP3_like"/>
    <property type="match status" value="1"/>
</dbReference>
<feature type="compositionally biased region" description="Low complexity" evidence="13">
    <location>
        <begin position="219"/>
        <end position="230"/>
    </location>
</feature>
<evidence type="ECO:0000256" key="2">
    <source>
        <dbReference type="ARBA" id="ARBA00022701"/>
    </source>
</evidence>
<organism evidence="16 17">
    <name type="scientific">Daphnia sinensis</name>
    <dbReference type="NCBI Taxonomy" id="1820382"/>
    <lineage>
        <taxon>Eukaryota</taxon>
        <taxon>Metazoa</taxon>
        <taxon>Ecdysozoa</taxon>
        <taxon>Arthropoda</taxon>
        <taxon>Crustacea</taxon>
        <taxon>Branchiopoda</taxon>
        <taxon>Diplostraca</taxon>
        <taxon>Cladocera</taxon>
        <taxon>Anomopoda</taxon>
        <taxon>Daphniidae</taxon>
        <taxon>Daphnia</taxon>
        <taxon>Daphnia similis group</taxon>
    </lineage>
</organism>
<evidence type="ECO:0000256" key="7">
    <source>
        <dbReference type="ARBA" id="ARBA00023175"/>
    </source>
</evidence>
<comment type="subcellular location">
    <subcellularLocation>
        <location evidence="1">Cytoplasm</location>
        <location evidence="1">Cytoskeleton</location>
    </subcellularLocation>
</comment>
<evidence type="ECO:0000256" key="4">
    <source>
        <dbReference type="ARBA" id="ARBA00022840"/>
    </source>
</evidence>
<keyword evidence="4 11" id="KW-0067">ATP-binding</keyword>
<comment type="similarity">
    <text evidence="9">Belongs to the TRAFAC class myosin-kinesin ATPase superfamily. Kinesin family. KIN-8 subfamily.</text>
</comment>
<evidence type="ECO:0000259" key="14">
    <source>
        <dbReference type="PROSITE" id="PS50067"/>
    </source>
</evidence>
<proteinExistence type="inferred from homology"/>
<accession>A0AAD5L6R0</accession>
<evidence type="ECO:0000256" key="11">
    <source>
        <dbReference type="PROSITE-ProRule" id="PRU00283"/>
    </source>
</evidence>